<reference evidence="2 4" key="1">
    <citation type="journal article" date="2011" name="Nature">
        <title>The Medicago genome provides insight into the evolution of rhizobial symbioses.</title>
        <authorList>
            <person name="Young N.D."/>
            <person name="Debelle F."/>
            <person name="Oldroyd G.E."/>
            <person name="Geurts R."/>
            <person name="Cannon S.B."/>
            <person name="Udvardi M.K."/>
            <person name="Benedito V.A."/>
            <person name="Mayer K.F."/>
            <person name="Gouzy J."/>
            <person name="Schoof H."/>
            <person name="Van de Peer Y."/>
            <person name="Proost S."/>
            <person name="Cook D.R."/>
            <person name="Meyers B.C."/>
            <person name="Spannagl M."/>
            <person name="Cheung F."/>
            <person name="De Mita S."/>
            <person name="Krishnakumar V."/>
            <person name="Gundlach H."/>
            <person name="Zhou S."/>
            <person name="Mudge J."/>
            <person name="Bharti A.K."/>
            <person name="Murray J.D."/>
            <person name="Naoumkina M.A."/>
            <person name="Rosen B."/>
            <person name="Silverstein K.A."/>
            <person name="Tang H."/>
            <person name="Rombauts S."/>
            <person name="Zhao P.X."/>
            <person name="Zhou P."/>
            <person name="Barbe V."/>
            <person name="Bardou P."/>
            <person name="Bechner M."/>
            <person name="Bellec A."/>
            <person name="Berger A."/>
            <person name="Berges H."/>
            <person name="Bidwell S."/>
            <person name="Bisseling T."/>
            <person name="Choisne N."/>
            <person name="Couloux A."/>
            <person name="Denny R."/>
            <person name="Deshpande S."/>
            <person name="Dai X."/>
            <person name="Doyle J.J."/>
            <person name="Dudez A.M."/>
            <person name="Farmer A.D."/>
            <person name="Fouteau S."/>
            <person name="Franken C."/>
            <person name="Gibelin C."/>
            <person name="Gish J."/>
            <person name="Goldstein S."/>
            <person name="Gonzalez A.J."/>
            <person name="Green P.J."/>
            <person name="Hallab A."/>
            <person name="Hartog M."/>
            <person name="Hua A."/>
            <person name="Humphray S.J."/>
            <person name="Jeong D.H."/>
            <person name="Jing Y."/>
            <person name="Jocker A."/>
            <person name="Kenton S.M."/>
            <person name="Kim D.J."/>
            <person name="Klee K."/>
            <person name="Lai H."/>
            <person name="Lang C."/>
            <person name="Lin S."/>
            <person name="Macmil S.L."/>
            <person name="Magdelenat G."/>
            <person name="Matthews L."/>
            <person name="McCorrison J."/>
            <person name="Monaghan E.L."/>
            <person name="Mun J.H."/>
            <person name="Najar F.Z."/>
            <person name="Nicholson C."/>
            <person name="Noirot C."/>
            <person name="O'Bleness M."/>
            <person name="Paule C.R."/>
            <person name="Poulain J."/>
            <person name="Prion F."/>
            <person name="Qin B."/>
            <person name="Qu C."/>
            <person name="Retzel E.F."/>
            <person name="Riddle C."/>
            <person name="Sallet E."/>
            <person name="Samain S."/>
            <person name="Samson N."/>
            <person name="Sanders I."/>
            <person name="Saurat O."/>
            <person name="Scarpelli C."/>
            <person name="Schiex T."/>
            <person name="Segurens B."/>
            <person name="Severin A.J."/>
            <person name="Sherrier D.J."/>
            <person name="Shi R."/>
            <person name="Sims S."/>
            <person name="Singer S.R."/>
            <person name="Sinharoy S."/>
            <person name="Sterck L."/>
            <person name="Viollet A."/>
            <person name="Wang B.B."/>
            <person name="Wang K."/>
            <person name="Wang M."/>
            <person name="Wang X."/>
            <person name="Warfsmann J."/>
            <person name="Weissenbach J."/>
            <person name="White D.D."/>
            <person name="White J.D."/>
            <person name="Wiley G.B."/>
            <person name="Wincker P."/>
            <person name="Xing Y."/>
            <person name="Yang L."/>
            <person name="Yao Z."/>
            <person name="Ying F."/>
            <person name="Zhai J."/>
            <person name="Zhou L."/>
            <person name="Zuber A."/>
            <person name="Denarie J."/>
            <person name="Dixon R.A."/>
            <person name="May G.D."/>
            <person name="Schwartz D.C."/>
            <person name="Rogers J."/>
            <person name="Quetier F."/>
            <person name="Town C.D."/>
            <person name="Roe B.A."/>
        </authorList>
    </citation>
    <scope>NUCLEOTIDE SEQUENCE [LARGE SCALE GENOMIC DNA]</scope>
    <source>
        <strain evidence="2">A17</strain>
        <strain evidence="3 4">cv. Jemalong A17</strain>
    </source>
</reference>
<dbReference type="Proteomes" id="UP000002051">
    <property type="component" value="Chromosome 8"/>
</dbReference>
<keyword evidence="4" id="KW-1185">Reference proteome</keyword>
<evidence type="ECO:0000313" key="4">
    <source>
        <dbReference type="Proteomes" id="UP000002051"/>
    </source>
</evidence>
<reference evidence="2 4" key="2">
    <citation type="journal article" date="2014" name="BMC Genomics">
        <title>An improved genome release (version Mt4.0) for the model legume Medicago truncatula.</title>
        <authorList>
            <person name="Tang H."/>
            <person name="Krishnakumar V."/>
            <person name="Bidwell S."/>
            <person name="Rosen B."/>
            <person name="Chan A."/>
            <person name="Zhou S."/>
            <person name="Gentzbittel L."/>
            <person name="Childs K.L."/>
            <person name="Yandell M."/>
            <person name="Gundlach H."/>
            <person name="Mayer K.F."/>
            <person name="Schwartz D.C."/>
            <person name="Town C.D."/>
        </authorList>
    </citation>
    <scope>GENOME REANNOTATION</scope>
    <source>
        <strain evidence="2">A17</strain>
        <strain evidence="3 4">cv. Jemalong A17</strain>
    </source>
</reference>
<evidence type="ECO:0000256" key="1">
    <source>
        <dbReference type="SAM" id="MobiDB-lite"/>
    </source>
</evidence>
<protein>
    <submittedName>
        <fullName evidence="2 3">Uncharacterized protein</fullName>
    </submittedName>
</protein>
<feature type="compositionally biased region" description="Polar residues" evidence="1">
    <location>
        <begin position="1"/>
        <end position="12"/>
    </location>
</feature>
<proteinExistence type="predicted"/>
<dbReference type="EnsemblPlants" id="KEH20672">
    <property type="protein sequence ID" value="KEH20672"/>
    <property type="gene ID" value="MTR_8g086305"/>
</dbReference>
<evidence type="ECO:0000313" key="2">
    <source>
        <dbReference type="EMBL" id="KEH20672.1"/>
    </source>
</evidence>
<reference evidence="3" key="3">
    <citation type="submission" date="2015-04" db="UniProtKB">
        <authorList>
            <consortium name="EnsemblPlants"/>
        </authorList>
    </citation>
    <scope>IDENTIFICATION</scope>
    <source>
        <strain evidence="3">cv. Jemalong A17</strain>
    </source>
</reference>
<accession>A0A072TTB2</accession>
<dbReference type="EMBL" id="CM001224">
    <property type="protein sequence ID" value="KEH20672.1"/>
    <property type="molecule type" value="Genomic_DNA"/>
</dbReference>
<dbReference type="HOGENOM" id="CLU_2982133_0_0_1"/>
<gene>
    <name evidence="2" type="ordered locus">MTR_8g086305</name>
</gene>
<dbReference type="AlphaFoldDB" id="A0A072TTB2"/>
<sequence>MTPKINDNMTSNLKKHRFSDKEPQQRHSAAKSNAAINFVVESSRFCLTVIKVDRLQYP</sequence>
<name>A0A072TTB2_MEDTR</name>
<feature type="region of interest" description="Disordered" evidence="1">
    <location>
        <begin position="1"/>
        <end position="32"/>
    </location>
</feature>
<organism evidence="2 4">
    <name type="scientific">Medicago truncatula</name>
    <name type="common">Barrel medic</name>
    <name type="synonym">Medicago tribuloides</name>
    <dbReference type="NCBI Taxonomy" id="3880"/>
    <lineage>
        <taxon>Eukaryota</taxon>
        <taxon>Viridiplantae</taxon>
        <taxon>Streptophyta</taxon>
        <taxon>Embryophyta</taxon>
        <taxon>Tracheophyta</taxon>
        <taxon>Spermatophyta</taxon>
        <taxon>Magnoliopsida</taxon>
        <taxon>eudicotyledons</taxon>
        <taxon>Gunneridae</taxon>
        <taxon>Pentapetalae</taxon>
        <taxon>rosids</taxon>
        <taxon>fabids</taxon>
        <taxon>Fabales</taxon>
        <taxon>Fabaceae</taxon>
        <taxon>Papilionoideae</taxon>
        <taxon>50 kb inversion clade</taxon>
        <taxon>NPAAA clade</taxon>
        <taxon>Hologalegina</taxon>
        <taxon>IRL clade</taxon>
        <taxon>Trifolieae</taxon>
        <taxon>Medicago</taxon>
    </lineage>
</organism>
<evidence type="ECO:0000313" key="3">
    <source>
        <dbReference type="EnsemblPlants" id="KEH20672"/>
    </source>
</evidence>